<dbReference type="Pfam" id="PF00440">
    <property type="entry name" value="TetR_N"/>
    <property type="match status" value="1"/>
</dbReference>
<dbReference type="EMBL" id="UGTH01000001">
    <property type="protein sequence ID" value="SUB74650.1"/>
    <property type="molecule type" value="Genomic_DNA"/>
</dbReference>
<proteinExistence type="predicted"/>
<evidence type="ECO:0000259" key="3">
    <source>
        <dbReference type="PROSITE" id="PS50977"/>
    </source>
</evidence>
<accession>A0A379DA15</accession>
<dbReference type="Proteomes" id="UP000254777">
    <property type="component" value="Unassembled WGS sequence"/>
</dbReference>
<dbReference type="InterPro" id="IPR001647">
    <property type="entry name" value="HTH_TetR"/>
</dbReference>
<evidence type="ECO:0000313" key="4">
    <source>
        <dbReference type="EMBL" id="SUB74650.1"/>
    </source>
</evidence>
<dbReference type="GO" id="GO:0003677">
    <property type="term" value="F:DNA binding"/>
    <property type="evidence" value="ECO:0007669"/>
    <property type="project" value="UniProtKB-UniRule"/>
</dbReference>
<protein>
    <submittedName>
        <fullName evidence="4">Transcriptional repressor BetI</fullName>
    </submittedName>
</protein>
<sequence>MKISIREKRVMDVFITSAKELIDEYGLDNITIRKIADVSGYNSATMYNYFQNLDELLIYASIDYLKEYIIELKEQTKNIKDPIKRYIKVYEVFNKYSFSKPDVYFNIFYGVYSKNLHSILLNYYEIYPESLDGFDDIDVLNMIKNGSILNRDYEVTKVFCEKYNLSKEKLNFIIHTVVRIHSSYLYDIVVDKNINLVEHSEKFLSFLKTLLELTIKE</sequence>
<evidence type="ECO:0000256" key="2">
    <source>
        <dbReference type="PROSITE-ProRule" id="PRU00335"/>
    </source>
</evidence>
<dbReference type="InterPro" id="IPR009057">
    <property type="entry name" value="Homeodomain-like_sf"/>
</dbReference>
<dbReference type="RefSeq" id="WP_004822009.1">
    <property type="nucleotide sequence ID" value="NZ_UGTH01000001.1"/>
</dbReference>
<dbReference type="SUPFAM" id="SSF46689">
    <property type="entry name" value="Homeodomain-like"/>
    <property type="match status" value="1"/>
</dbReference>
<dbReference type="Gene3D" id="1.10.357.10">
    <property type="entry name" value="Tetracycline Repressor, domain 2"/>
    <property type="match status" value="1"/>
</dbReference>
<reference evidence="4 5" key="1">
    <citation type="submission" date="2018-06" db="EMBL/GenBank/DDBJ databases">
        <authorList>
            <consortium name="Pathogen Informatics"/>
            <person name="Doyle S."/>
        </authorList>
    </citation>
    <scope>NUCLEOTIDE SEQUENCE [LARGE SCALE GENOMIC DNA]</scope>
    <source>
        <strain evidence="4 5">NCTC11088</strain>
    </source>
</reference>
<feature type="DNA-binding region" description="H-T-H motif" evidence="2">
    <location>
        <begin position="31"/>
        <end position="50"/>
    </location>
</feature>
<evidence type="ECO:0000256" key="1">
    <source>
        <dbReference type="ARBA" id="ARBA00023125"/>
    </source>
</evidence>
<feature type="domain" description="HTH tetR-type" evidence="3">
    <location>
        <begin position="8"/>
        <end position="68"/>
    </location>
</feature>
<dbReference type="PROSITE" id="PS50977">
    <property type="entry name" value="HTH_TETR_2"/>
    <property type="match status" value="1"/>
</dbReference>
<evidence type="ECO:0000313" key="5">
    <source>
        <dbReference type="Proteomes" id="UP000254777"/>
    </source>
</evidence>
<name>A0A379DA15_9FIRM</name>
<dbReference type="AlphaFoldDB" id="A0A379DA15"/>
<gene>
    <name evidence="4" type="ORF">NCTC11088_00403</name>
</gene>
<keyword evidence="1 2" id="KW-0238">DNA-binding</keyword>
<organism evidence="4 5">
    <name type="scientific">Peptoniphilus indolicus</name>
    <dbReference type="NCBI Taxonomy" id="33030"/>
    <lineage>
        <taxon>Bacteria</taxon>
        <taxon>Bacillati</taxon>
        <taxon>Bacillota</taxon>
        <taxon>Tissierellia</taxon>
        <taxon>Tissierellales</taxon>
        <taxon>Peptoniphilaceae</taxon>
        <taxon>Peptoniphilus</taxon>
    </lineage>
</organism>
<dbReference type="PRINTS" id="PR00455">
    <property type="entry name" value="HTHTETR"/>
</dbReference>